<proteinExistence type="predicted"/>
<name>A0AAN6GH58_9BASI</name>
<protein>
    <submittedName>
        <fullName evidence="1">Uncharacterized protein</fullName>
    </submittedName>
</protein>
<dbReference type="Proteomes" id="UP001176521">
    <property type="component" value="Unassembled WGS sequence"/>
</dbReference>
<evidence type="ECO:0000313" key="2">
    <source>
        <dbReference type="Proteomes" id="UP001176521"/>
    </source>
</evidence>
<organism evidence="1 2">
    <name type="scientific">Tilletia horrida</name>
    <dbReference type="NCBI Taxonomy" id="155126"/>
    <lineage>
        <taxon>Eukaryota</taxon>
        <taxon>Fungi</taxon>
        <taxon>Dikarya</taxon>
        <taxon>Basidiomycota</taxon>
        <taxon>Ustilaginomycotina</taxon>
        <taxon>Exobasidiomycetes</taxon>
        <taxon>Tilletiales</taxon>
        <taxon>Tilletiaceae</taxon>
        <taxon>Tilletia</taxon>
    </lineage>
</organism>
<comment type="caution">
    <text evidence="1">The sequence shown here is derived from an EMBL/GenBank/DDBJ whole genome shotgun (WGS) entry which is preliminary data.</text>
</comment>
<evidence type="ECO:0000313" key="1">
    <source>
        <dbReference type="EMBL" id="KAK0537013.1"/>
    </source>
</evidence>
<accession>A0AAN6GH58</accession>
<sequence>MCRAGNLYLLCRDCDDAVATGVWHDRCEHYDFHSDTCAEAIEWDSSDERSQRSSIALCDSCDEASQQSSNESTSYAVEVEAA</sequence>
<reference evidence="1" key="1">
    <citation type="journal article" date="2023" name="PhytoFront">
        <title>Draft Genome Resources of Seven Strains of Tilletia horrida, Causal Agent of Kernel Smut of Rice.</title>
        <authorList>
            <person name="Khanal S."/>
            <person name="Antony Babu S."/>
            <person name="Zhou X.G."/>
        </authorList>
    </citation>
    <scope>NUCLEOTIDE SEQUENCE</scope>
    <source>
        <strain evidence="1">TX3</strain>
    </source>
</reference>
<gene>
    <name evidence="1" type="ORF">OC842_001782</name>
</gene>
<dbReference type="AlphaFoldDB" id="A0AAN6GH58"/>
<keyword evidence="2" id="KW-1185">Reference proteome</keyword>
<dbReference type="EMBL" id="JAPDMQ010000067">
    <property type="protein sequence ID" value="KAK0537013.1"/>
    <property type="molecule type" value="Genomic_DNA"/>
</dbReference>